<dbReference type="AlphaFoldDB" id="A0AAV9H4B4"/>
<keyword evidence="1" id="KW-1133">Transmembrane helix</keyword>
<protein>
    <submittedName>
        <fullName evidence="2">Uncharacterized protein</fullName>
    </submittedName>
</protein>
<keyword evidence="1" id="KW-0472">Membrane</keyword>
<dbReference type="EMBL" id="MU865914">
    <property type="protein sequence ID" value="KAK4455288.1"/>
    <property type="molecule type" value="Genomic_DNA"/>
</dbReference>
<feature type="transmembrane region" description="Helical" evidence="1">
    <location>
        <begin position="162"/>
        <end position="183"/>
    </location>
</feature>
<evidence type="ECO:0000313" key="3">
    <source>
        <dbReference type="Proteomes" id="UP001321760"/>
    </source>
</evidence>
<sequence>MNFRGYTSDPAIHAADLAGSVPPELSLTWLSESRDRPLLIGIATTTAITSLVVTCRLASSCLTQKRLTPSDRLTLIATPLHLLHTLLSHRLLTLHASFHIEYLQYVTPPSTLSHIALLKHAAQLTQITALLLARLSGLAYFYSISTSPGPETNTRENLNSSLLLRGIRLVAGGVIFGGVIQGLRTFQVSADADGGVAAGVGDAGEGDAVFNASVSLLCGVLVFAIPSVMVWFGGHGGKIPGQKGGGVRGVVMGGVLATSLSLLRLSLARQSAVSLDPSWEYGPILAVQGAEVGMTLIAVSVPGIIPTLADCEIFLACDKLTKNKEILADCRIFFLVDGLDEFQEARDRQFSMTMKLKTGHSIPTETRSSVFQAGDFLSSKKAFDPGQRIKLQNLTMGDISEVVNQKLLRNS</sequence>
<keyword evidence="3" id="KW-1185">Reference proteome</keyword>
<feature type="transmembrane region" description="Helical" evidence="1">
    <location>
        <begin position="214"/>
        <end position="234"/>
    </location>
</feature>
<evidence type="ECO:0000313" key="2">
    <source>
        <dbReference type="EMBL" id="KAK4455288.1"/>
    </source>
</evidence>
<reference evidence="2" key="2">
    <citation type="submission" date="2023-05" db="EMBL/GenBank/DDBJ databases">
        <authorList>
            <consortium name="Lawrence Berkeley National Laboratory"/>
            <person name="Steindorff A."/>
            <person name="Hensen N."/>
            <person name="Bonometti L."/>
            <person name="Westerberg I."/>
            <person name="Brannstrom I.O."/>
            <person name="Guillou S."/>
            <person name="Cros-Aarteil S."/>
            <person name="Calhoun S."/>
            <person name="Haridas S."/>
            <person name="Kuo A."/>
            <person name="Mondo S."/>
            <person name="Pangilinan J."/>
            <person name="Riley R."/>
            <person name="Labutti K."/>
            <person name="Andreopoulos B."/>
            <person name="Lipzen A."/>
            <person name="Chen C."/>
            <person name="Yanf M."/>
            <person name="Daum C."/>
            <person name="Ng V."/>
            <person name="Clum A."/>
            <person name="Ohm R."/>
            <person name="Martin F."/>
            <person name="Silar P."/>
            <person name="Natvig D."/>
            <person name="Lalanne C."/>
            <person name="Gautier V."/>
            <person name="Ament-Velasquez S.L."/>
            <person name="Kruys A."/>
            <person name="Hutchinson M.I."/>
            <person name="Powell A.J."/>
            <person name="Barry K."/>
            <person name="Miller A.N."/>
            <person name="Grigoriev I.V."/>
            <person name="Debuchy R."/>
            <person name="Gladieux P."/>
            <person name="Thoren M.H."/>
            <person name="Johannesson H."/>
        </authorList>
    </citation>
    <scope>NUCLEOTIDE SEQUENCE</scope>
    <source>
        <strain evidence="2">PSN243</strain>
    </source>
</reference>
<proteinExistence type="predicted"/>
<comment type="caution">
    <text evidence="2">The sequence shown here is derived from an EMBL/GenBank/DDBJ whole genome shotgun (WGS) entry which is preliminary data.</text>
</comment>
<name>A0AAV9H4B4_9PEZI</name>
<accession>A0AAV9H4B4</accession>
<organism evidence="2 3">
    <name type="scientific">Podospora aff. communis PSN243</name>
    <dbReference type="NCBI Taxonomy" id="3040156"/>
    <lineage>
        <taxon>Eukaryota</taxon>
        <taxon>Fungi</taxon>
        <taxon>Dikarya</taxon>
        <taxon>Ascomycota</taxon>
        <taxon>Pezizomycotina</taxon>
        <taxon>Sordariomycetes</taxon>
        <taxon>Sordariomycetidae</taxon>
        <taxon>Sordariales</taxon>
        <taxon>Podosporaceae</taxon>
        <taxon>Podospora</taxon>
    </lineage>
</organism>
<evidence type="ECO:0000256" key="1">
    <source>
        <dbReference type="SAM" id="Phobius"/>
    </source>
</evidence>
<dbReference type="Proteomes" id="UP001321760">
    <property type="component" value="Unassembled WGS sequence"/>
</dbReference>
<gene>
    <name evidence="2" type="ORF">QBC34DRAFT_460137</name>
</gene>
<reference evidence="2" key="1">
    <citation type="journal article" date="2023" name="Mol. Phylogenet. Evol.">
        <title>Genome-scale phylogeny and comparative genomics of the fungal order Sordariales.</title>
        <authorList>
            <person name="Hensen N."/>
            <person name="Bonometti L."/>
            <person name="Westerberg I."/>
            <person name="Brannstrom I.O."/>
            <person name="Guillou S."/>
            <person name="Cros-Aarteil S."/>
            <person name="Calhoun S."/>
            <person name="Haridas S."/>
            <person name="Kuo A."/>
            <person name="Mondo S."/>
            <person name="Pangilinan J."/>
            <person name="Riley R."/>
            <person name="LaButti K."/>
            <person name="Andreopoulos B."/>
            <person name="Lipzen A."/>
            <person name="Chen C."/>
            <person name="Yan M."/>
            <person name="Daum C."/>
            <person name="Ng V."/>
            <person name="Clum A."/>
            <person name="Steindorff A."/>
            <person name="Ohm R.A."/>
            <person name="Martin F."/>
            <person name="Silar P."/>
            <person name="Natvig D.O."/>
            <person name="Lalanne C."/>
            <person name="Gautier V."/>
            <person name="Ament-Velasquez S.L."/>
            <person name="Kruys A."/>
            <person name="Hutchinson M.I."/>
            <person name="Powell A.J."/>
            <person name="Barry K."/>
            <person name="Miller A.N."/>
            <person name="Grigoriev I.V."/>
            <person name="Debuchy R."/>
            <person name="Gladieux P."/>
            <person name="Hiltunen Thoren M."/>
            <person name="Johannesson H."/>
        </authorList>
    </citation>
    <scope>NUCLEOTIDE SEQUENCE</scope>
    <source>
        <strain evidence="2">PSN243</strain>
    </source>
</reference>
<feature type="transmembrane region" description="Helical" evidence="1">
    <location>
        <begin position="246"/>
        <end position="267"/>
    </location>
</feature>
<keyword evidence="1" id="KW-0812">Transmembrane</keyword>
<feature type="transmembrane region" description="Helical" evidence="1">
    <location>
        <begin position="38"/>
        <end position="59"/>
    </location>
</feature>